<gene>
    <name evidence="2" type="ORF">ACFSX3_27865</name>
</gene>
<comment type="caution">
    <text evidence="2">The sequence shown here is derived from an EMBL/GenBank/DDBJ whole genome shotgun (WGS) entry which is preliminary data.</text>
</comment>
<proteinExistence type="predicted"/>
<dbReference type="InterPro" id="IPR037523">
    <property type="entry name" value="VOC_core"/>
</dbReference>
<dbReference type="InterPro" id="IPR004360">
    <property type="entry name" value="Glyas_Fos-R_dOase_dom"/>
</dbReference>
<dbReference type="Pfam" id="PF00903">
    <property type="entry name" value="Glyoxalase"/>
    <property type="match status" value="1"/>
</dbReference>
<dbReference type="Proteomes" id="UP001597448">
    <property type="component" value="Unassembled WGS sequence"/>
</dbReference>
<dbReference type="RefSeq" id="WP_209992524.1">
    <property type="nucleotide sequence ID" value="NZ_JBHUKY010000077.1"/>
</dbReference>
<evidence type="ECO:0000259" key="1">
    <source>
        <dbReference type="PROSITE" id="PS51819"/>
    </source>
</evidence>
<feature type="domain" description="VOC" evidence="1">
    <location>
        <begin position="2"/>
        <end position="112"/>
    </location>
</feature>
<evidence type="ECO:0000313" key="2">
    <source>
        <dbReference type="EMBL" id="MFD2413689.1"/>
    </source>
</evidence>
<dbReference type="SUPFAM" id="SSF54593">
    <property type="entry name" value="Glyoxalase/Bleomycin resistance protein/Dihydroxybiphenyl dioxygenase"/>
    <property type="match status" value="1"/>
</dbReference>
<organism evidence="2 3">
    <name type="scientific">Paenibacillus rhizoplanae</name>
    <dbReference type="NCBI Taxonomy" id="1917181"/>
    <lineage>
        <taxon>Bacteria</taxon>
        <taxon>Bacillati</taxon>
        <taxon>Bacillota</taxon>
        <taxon>Bacilli</taxon>
        <taxon>Bacillales</taxon>
        <taxon>Paenibacillaceae</taxon>
        <taxon>Paenibacillus</taxon>
    </lineage>
</organism>
<dbReference type="PROSITE" id="PS51819">
    <property type="entry name" value="VOC"/>
    <property type="match status" value="1"/>
</dbReference>
<dbReference type="InterPro" id="IPR029068">
    <property type="entry name" value="Glyas_Bleomycin-R_OHBP_Dase"/>
</dbReference>
<protein>
    <submittedName>
        <fullName evidence="2">VOC family protein</fullName>
    </submittedName>
</protein>
<name>A0ABW5FG59_9BACL</name>
<evidence type="ECO:0000313" key="3">
    <source>
        <dbReference type="Proteomes" id="UP001597448"/>
    </source>
</evidence>
<sequence>MKLCGVCILTDNAPRLAAFYEIVLKESPVVEGQHYGFDCAQLAVYTPGQVNVVNDKNMSLMFYVHDVLAEYDRLKHAIPGIGITSPPERRPWGAYSFWFLDPDGNTVSFIEKKDLES</sequence>
<keyword evidence="3" id="KW-1185">Reference proteome</keyword>
<reference evidence="3" key="1">
    <citation type="journal article" date="2019" name="Int. J. Syst. Evol. Microbiol.">
        <title>The Global Catalogue of Microorganisms (GCM) 10K type strain sequencing project: providing services to taxonomists for standard genome sequencing and annotation.</title>
        <authorList>
            <consortium name="The Broad Institute Genomics Platform"/>
            <consortium name="The Broad Institute Genome Sequencing Center for Infectious Disease"/>
            <person name="Wu L."/>
            <person name="Ma J."/>
        </authorList>
    </citation>
    <scope>NUCLEOTIDE SEQUENCE [LARGE SCALE GENOMIC DNA]</scope>
    <source>
        <strain evidence="3">CCM 8725</strain>
    </source>
</reference>
<dbReference type="EMBL" id="JBHUKY010000077">
    <property type="protein sequence ID" value="MFD2413689.1"/>
    <property type="molecule type" value="Genomic_DNA"/>
</dbReference>
<accession>A0ABW5FG59</accession>
<dbReference type="CDD" id="cd06587">
    <property type="entry name" value="VOC"/>
    <property type="match status" value="1"/>
</dbReference>
<dbReference type="Gene3D" id="3.10.180.10">
    <property type="entry name" value="2,3-Dihydroxybiphenyl 1,2-Dioxygenase, domain 1"/>
    <property type="match status" value="1"/>
</dbReference>